<accession>I6XPI0</accession>
<dbReference type="AlphaFoldDB" id="I6XPI0"/>
<evidence type="ECO:0000313" key="1">
    <source>
        <dbReference type="EMBL" id="AFN42845.1"/>
    </source>
</evidence>
<organism evidence="1">
    <name type="scientific">Staphylococcus aureus</name>
    <dbReference type="NCBI Taxonomy" id="1280"/>
    <lineage>
        <taxon>Bacteria</taxon>
        <taxon>Bacillati</taxon>
        <taxon>Bacillota</taxon>
        <taxon>Bacilli</taxon>
        <taxon>Bacillales</taxon>
        <taxon>Staphylococcaceae</taxon>
        <taxon>Staphylococcus</taxon>
    </lineage>
</organism>
<sequence>MVLLFYRKNREMVFNRSDKKVVFVILNRILHHSNVVKITDNSYSLIGYSSKKENTLQIILSIAIQSTKYIFKLTFTKCFLKRQTSY</sequence>
<name>I6XPI0_STAAU</name>
<dbReference type="EMBL" id="JQ655767">
    <property type="protein sequence ID" value="AFN42845.1"/>
    <property type="molecule type" value="Genomic_DNA"/>
</dbReference>
<protein>
    <submittedName>
        <fullName evidence="1">Uncharacterized protein</fullName>
    </submittedName>
</protein>
<proteinExistence type="predicted"/>
<reference evidence="1" key="1">
    <citation type="journal article" date="2013" name="Appl. Microbiol. Biotechnol.">
        <title>Isolation, biochemical characterization, and cloning of a bacteriocin from the poultry-associated Staphylococcus aureus strain CH-91.</title>
        <authorList>
            <person name="Wladyka B."/>
            <person name="Wielebska K."/>
            <person name="Wloka M."/>
            <person name="Bochenska O."/>
            <person name="Dubin G."/>
            <person name="Dubin A."/>
            <person name="Mak P."/>
        </authorList>
    </citation>
    <scope>NUCLEOTIDE SEQUENCE</scope>
    <source>
        <strain evidence="1">CH-91</strain>
    </source>
</reference>